<proteinExistence type="predicted"/>
<sequence>MDLQRFFCCTAVFVLLSALPVLSGVDGGCSRNQWQCDDGACVSHRWRCDGASDCQDGSDEMECLCQPGDFECLDGSGCVIGSDVCDGVTHCPDGSDEWDCSWRSGCLSSDWKCRNNICIPQELLCNDANDCGDDSDEETCGSCGRMSIRCPDGSCLTPRQRCDGVAQCSDSRDEPLTCGKSCLVGNGGCSHFCTDKFWGALCSCPAGMTLSANGRDCEDVNECAQSVSPCMHLCSNTPGSYRCQCANGFKPLGNGSCEAQGPVMKILTTRKGLVGLVNVKTRVFEPLFTTETEPVAMTSDIQRNLIYWADGNGGIFKTYNRKSTVLYSGQWGVKSLAVDWLTGQLYWTSVTQKAIYTGAADGSAVGMLMSKGVDPSDLVLSPIEGFMFWMNKGVNGEMTIERVDMDGMNRKTLVFVTAQLPRGLTLDVSARRLYWISVHKMSVESVRTDGTGRHTFWDVFQGSPAQALAVFNGWFYWADDKRLWQAPQNQPAAKQNGFIIKASLPSLTVYHPLQQPQGFSACKGSGCQLCLPTKNSDTGFTCLCPEGALPMPYGSCENFKVAYATSMAIYSLEFTGRTPVKTELFTSNEDIQSFDMFWQQGLVIWSNGTGHVKTNMPSEDLSEYILTLKPACIIRVDQRNGNLYWLACDELSIGVSTIGPLDQSISRQLYQGRSAIQDLFVDWQRGKLYWLEGQQIMRMKLGLIGGNAETIYTFEEDSIDRIAFDRKGNSFLWTTETYLQVFSLLKMRKYSASKEWVVPGFIMSAYEPYMVALFNNILTIWNRRDGARVSGVAVENGVVSLSVALREVQQEIVTKDVPPTEVTCKSPQVFCPGSTVCISRSQRCDGKRDCPDGSDEVSCLHMCAKADDFLCKDGSKCVGKDLVCDGRSHCFDGSDEDECPTMVAENSNSGPLRCRVGSKLCNDGRQCVLHDHVCDGEKDCEDGSDEQGCPNRCKADQFRCAHGRMCIDKKQVCDGTPHCQDRSDELNCFTQSHDCRHQCDNKTRCIPESFLCDGERDCVDATDEANCPKTSRGEVSVMPIYEDTPTSSPPVCQSPSVLCPGTLECISPNRLCDGRTDCPDGSDEDSCFDDCAKPDDFPCKDGSKCVGKDLVCDGRSHCTDGSDEDGCPTMASENSNSGPLRCRVGSKLCNDGRQCVLHDHVCDGEKDCEDGSDEQGCPNRCKADQFRCAHGRMCIDKKQVCDGTPQCQDRSDELNCFTQSHDCKHQCDNKTRCIPESFLCDGERDCVDATDEANCSEIKNVEKNVVTRNTDRSDVQPPPPVCKRPSMLCPGTSLCISQTRLCDGKLDCPDGSDEVSCVHACSNPGDFLCKDRRKCVDGNQVCDGRSDCFDGSDEMACYLSARTSNKVPLKCRVGSKPCNDGRQCVLHDHVCDGEKDCKDGSDERGCPNRCKADQFRCAHGRMCIDKKQVCDGTPQCQDRSDELNCFTRSHDCKHQCDNKTRCIPESFLCDGERDCVDATDEANCSEIKSVDINLVTLNKDRSDVQPPPPVCKSHSMLCPGTSLCISQTRLCDGKLDCPDGSDEVSCVHACSNPGDFLCKDSRKCVDGNQVCDGRSDCFDGSDEMACYLSARTLNKVPLKCRVGSKPCNDGRQCVLHDHVCDGEKDCKDGSDERGCPNRCKADQFRCAHGRMCIDKKQVCDGTPQCQDRSDELNCFTRSHDCRHQCDNKTRCIPESFLCDGERDCVDATDEANCSEIKGEEDKSVTPNKDTSGLQPPPPVCRSPSRLCPVTSLCITQTQICDGRIDCPDGSDEVSCIDVCSKPGHFLCKDRRKCIEGNLVCDGHSDCLDDSDELDCSIPAKTTTRPALACRVGSKPCKDGRGCVPQSHLCDGDEDCKDGSDEEDCGHQCQEGQFQCVSGGRCIKMNQVCDGTPQCLDNSDEAGCRKPSRSCSLRCDWDHHCVPEAFICNGIRDCRDGTDEDNCAASRPDQTSCESPSVLCPDMSVCVSQAQLCDGRRDCPDGSDEASCLDACAVPGDFLCEDRRKCIAEALVCDGQSHCFDGSDEVGCKTKMTPFKCRVGSKPCKNGRECVRYNHLCDGDRDCRDGSDEEDCELQCDPGMFQCIQGKKCIDFRQVCDGTPQCPDHSDEANCWKPTKTCSIRCDGNTRCIPEVFVCNGMRDCWDGADEADCAMPTPPSPCKSPYVACQGTSLCILKQYLCDGRKDCPDGSDERPCLRNCPYRSDFMCKDRTKCIDRKQVCDGRFHCIDHSDEIGCATTAPTTTTKASLRCRVGSKPCRDGRECVLHSHVCDGESDCKDGSDEIDCDFNCEAGQFQCAHGRKCIDAKLVCDGKPQCQDFSDEKDCFTRSKSCSHRCDNKTRCIPENFLCDGETDCVDGTDESDCGYPTKVVKCESPSVLCRDGLLCVPPTSLCDGKKDCPDGYDETFCFDRCPNSGDFLCKDRRKCVDKDLVCDGRSHCTDGSDEHGCPTKAAENSNSGPLKCRVGSKPCNDGRQCVLHTHVCDGEKDCDDGSDEQGCPNRCKADQFRCAHGRMCIDKKQVCDGTPQCQDRSDELNCFTRSHDCKHQCDNKTRCIPESFLCDGEKDCVDATDEANCPSIPDASNADPLKTLGCRSPSMFCKETSKCMPESQLCDGKVDCPSGADEQFCIYSCSDPDHFLCKDKRKCVHKAVVCDGYSHCADGSDEYQCPTCALQCDQKTVCLTKQQRCDGKPDCRDGSDEKDCYTGGVIASTSLPLRCPLGSKPCMDGKECVLLDHLCDGEKDCKDGSDERTCERKCKKGQFQCSHGRKCIDMKFVCDGTPQCQDRSDEANCMKLSDECRHQCDNKTRCVPETFLCDGEKDCVDGTDEANCVVEPCSGDRFQCSNGQCVALSLRCDGYADCRDHTDEKGCPQPPHCPLDHRCPHTHECLLKEWLCDGDKDCSDGSDERNCKATPLKCGEFQWSCASRTQCIAKTWRCDGMKDCQDESDESGCGQTKCPTHLFQCGSGECMDPDLVCNKASDCADGSDEGVGCLKNNCSSPGSPSCQHYCINTPHGARCGCKTGFKLHSDGLSCVDIDECKEIQPAACSHKCFNRLGSYICQCHPEFLLEPDGHSCKTADEPSLLVSEQDELLNMGLRSFSIQTLTAPGRKPIFSLDYDLRERRVYWASLEDESIKYAFHGEKDNTGTIVKGVKSDCIAIDWMGRNLYWVDGVAGQILAVRLTNSVVHPQNYVVVLDEDLKQPNSLVLLPQKGIMLWSQVGGQAQIGRSSMDGSDRRAVIRRGLNWPVSVTVDILTDRLYWTDKKLGCIGSATLDGENIRFLQLSHMPSPLSMAVFNDMIYWSDTQRRSVQGANKLTGKNRKVFLKRPGQPFALKVVHPLQQPNVPNPCQSLHCSHVCLLAPGLKAVCRCPTRAPLAADGLTCGSTLDDSSSYLMLLSLTTITQIFTKSMQSEVGLKQWPNHRSLPLLGVSEASDFDMLLQDRSITLADASVGSVSQLGLRSSGFSPIGLVLQLKGDILSALALDWVTKNLYWSSMKRPELFVTSPGGKLTAVVLQAELAGTVSIALHPPSGRMCFTAVGRRGADMLPQVDCAHMDGANRTRLWSKAKMPVSLALSEKGNTLYWADIGSDLICSVNIDGSNYKEFSTGSEFMVSFARIDNIYFWITLDNGTSQLWYSDGLQPKQMWFEVKTSVIELKAYSRSSQKGFNACSMSNGGCSHLCLPNPGGRTCRCAQDYLSVNNTKCVSSLKCPVGLKACRDRLKCIPVAKFCDQVPDCQDASDEECDRVKTKPGVKSKSGPGSLDSAVELSPSSENGVVVENVGSVSCAAEQCSAHGKCVSVNGVLACECDKGFSGDNCQNTKSSGTAIALTLMFLFGGALMVAIFLMRRRARAAREESTEKENLVTDVKEHLTFSAQNFANELYDPEEVPISSIITTPVVS</sequence>
<evidence type="ECO:0000313" key="2">
    <source>
        <dbReference type="RefSeq" id="XP_073770595.1"/>
    </source>
</evidence>
<protein>
    <submittedName>
        <fullName evidence="2">Uncharacterized protein si:dkey-88l16.3 isoform X1</fullName>
    </submittedName>
</protein>
<name>A0AC58GLH5_DANRE</name>
<accession>A0AC58GLH5</accession>
<dbReference type="RefSeq" id="XP_073770595.1">
    <property type="nucleotide sequence ID" value="XM_073914494.1"/>
</dbReference>
<dbReference type="Proteomes" id="UP000000437">
    <property type="component" value="Chromosome 10"/>
</dbReference>
<keyword evidence="1" id="KW-1185">Reference proteome</keyword>
<evidence type="ECO:0000313" key="1">
    <source>
        <dbReference type="Proteomes" id="UP000000437"/>
    </source>
</evidence>
<gene>
    <name evidence="2" type="primary">si:dkey-88l16.3</name>
</gene>
<reference evidence="2" key="1">
    <citation type="submission" date="2025-08" db="UniProtKB">
        <authorList>
            <consortium name="RefSeq"/>
        </authorList>
    </citation>
    <scope>IDENTIFICATION</scope>
    <source>
        <strain evidence="2">Tuebingen</strain>
        <tissue evidence="2">Fibroblasts and whole tissue</tissue>
    </source>
</reference>
<organism evidence="1 2">
    <name type="scientific">Danio rerio</name>
    <name type="common">Zebrafish</name>
    <name type="synonym">Brachydanio rerio</name>
    <dbReference type="NCBI Taxonomy" id="7955"/>
    <lineage>
        <taxon>Eukaryota</taxon>
        <taxon>Metazoa</taxon>
        <taxon>Chordata</taxon>
        <taxon>Craniata</taxon>
        <taxon>Vertebrata</taxon>
        <taxon>Euteleostomi</taxon>
        <taxon>Actinopterygii</taxon>
        <taxon>Neopterygii</taxon>
        <taxon>Teleostei</taxon>
        <taxon>Ostariophysi</taxon>
        <taxon>Cypriniformes</taxon>
        <taxon>Danionidae</taxon>
        <taxon>Danioninae</taxon>
        <taxon>Danio</taxon>
    </lineage>
</organism>